<dbReference type="Pfam" id="PF04909">
    <property type="entry name" value="Amidohydro_2"/>
    <property type="match status" value="1"/>
</dbReference>
<organism evidence="3 4">
    <name type="scientific">Paraburkholderia phenazinium</name>
    <dbReference type="NCBI Taxonomy" id="60549"/>
    <lineage>
        <taxon>Bacteria</taxon>
        <taxon>Pseudomonadati</taxon>
        <taxon>Pseudomonadota</taxon>
        <taxon>Betaproteobacteria</taxon>
        <taxon>Burkholderiales</taxon>
        <taxon>Burkholderiaceae</taxon>
        <taxon>Paraburkholderia</taxon>
    </lineage>
</organism>
<feature type="domain" description="Amidohydrolase-related" evidence="2">
    <location>
        <begin position="84"/>
        <end position="282"/>
    </location>
</feature>
<dbReference type="GO" id="GO:0016787">
    <property type="term" value="F:hydrolase activity"/>
    <property type="evidence" value="ECO:0007669"/>
    <property type="project" value="InterPro"/>
</dbReference>
<dbReference type="InterPro" id="IPR032465">
    <property type="entry name" value="ACMSD"/>
</dbReference>
<evidence type="ECO:0000259" key="2">
    <source>
        <dbReference type="Pfam" id="PF04909"/>
    </source>
</evidence>
<dbReference type="OrthoDB" id="1407586at2"/>
<evidence type="ECO:0000313" key="4">
    <source>
        <dbReference type="Proteomes" id="UP000184693"/>
    </source>
</evidence>
<dbReference type="InterPro" id="IPR006680">
    <property type="entry name" value="Amidohydro-rel"/>
</dbReference>
<gene>
    <name evidence="3" type="ORF">SAMN05444168_3739</name>
</gene>
<dbReference type="InterPro" id="IPR032466">
    <property type="entry name" value="Metal_Hydrolase"/>
</dbReference>
<dbReference type="PANTHER" id="PTHR21240">
    <property type="entry name" value="2-AMINO-3-CARBOXYLMUCONATE-6-SEMIALDEHYDE DECARBOXYLASE"/>
    <property type="match status" value="1"/>
</dbReference>
<evidence type="ECO:0000256" key="1">
    <source>
        <dbReference type="ARBA" id="ARBA00023239"/>
    </source>
</evidence>
<name>A0A1N6HXN2_9BURK</name>
<dbReference type="Proteomes" id="UP000184693">
    <property type="component" value="Unassembled WGS sequence"/>
</dbReference>
<reference evidence="3 4" key="1">
    <citation type="submission" date="2016-11" db="EMBL/GenBank/DDBJ databases">
        <authorList>
            <person name="Jaros S."/>
            <person name="Januszkiewicz K."/>
            <person name="Wedrychowicz H."/>
        </authorList>
    </citation>
    <scope>NUCLEOTIDE SEQUENCE [LARGE SCALE GENOMIC DNA]</scope>
    <source>
        <strain evidence="3 4">GAS86</strain>
    </source>
</reference>
<accession>A0A1N6HXN2</accession>
<dbReference type="RefSeq" id="WP_074265577.1">
    <property type="nucleotide sequence ID" value="NZ_FSRM01000001.1"/>
</dbReference>
<evidence type="ECO:0000313" key="3">
    <source>
        <dbReference type="EMBL" id="SIO24557.1"/>
    </source>
</evidence>
<protein>
    <recommendedName>
        <fullName evidence="2">Amidohydrolase-related domain-containing protein</fullName>
    </recommendedName>
</protein>
<dbReference type="GO" id="GO:0016831">
    <property type="term" value="F:carboxy-lyase activity"/>
    <property type="evidence" value="ECO:0007669"/>
    <property type="project" value="InterPro"/>
</dbReference>
<proteinExistence type="predicted"/>
<dbReference type="SUPFAM" id="SSF51556">
    <property type="entry name" value="Metallo-dependent hydrolases"/>
    <property type="match status" value="1"/>
</dbReference>
<dbReference type="AlphaFoldDB" id="A0A1N6HXN2"/>
<dbReference type="Gene3D" id="3.20.20.140">
    <property type="entry name" value="Metal-dependent hydrolases"/>
    <property type="match status" value="1"/>
</dbReference>
<sequence length="286" mass="32500">MKIIDVHSHWPTRRGFPLRTEQELAQQRKTWNSEPRYMSEWEMAEYFTKNNARAILDFGFAKFLPLDEMQALHDYAFATQREIGSSVVGHWIHIDPHKSGTAGVNELRRCIDEAPGFVGFAVSSSGTAPASDEAFAPYYRLCIEAGIPALIFVGTTGLGAGLPGGGGIILDNCHPRHLDFVAATYPDLKIVAARPGWPWQAETIAVLMHKRNIWYELHGWSPKYFTHELKHDISRRLQDRVMFGADIPLYTYERLVTDWKAEGYSEEILEKVFWRNASNFLGEGDN</sequence>
<keyword evidence="1" id="KW-0456">Lyase</keyword>
<dbReference type="EMBL" id="FSRM01000001">
    <property type="protein sequence ID" value="SIO24557.1"/>
    <property type="molecule type" value="Genomic_DNA"/>
</dbReference>
<dbReference type="PANTHER" id="PTHR21240:SF19">
    <property type="entry name" value="CATALYTIC_ HYDROLASE"/>
    <property type="match status" value="1"/>
</dbReference>